<evidence type="ECO:0000313" key="2">
    <source>
        <dbReference type="EMBL" id="KAK1875369.1"/>
    </source>
</evidence>
<dbReference type="EMBL" id="JASDAP010000139">
    <property type="protein sequence ID" value="KAK1875369.1"/>
    <property type="molecule type" value="Genomic_DNA"/>
</dbReference>
<evidence type="ECO:0000256" key="1">
    <source>
        <dbReference type="SAM" id="MobiDB-lite"/>
    </source>
</evidence>
<feature type="region of interest" description="Disordered" evidence="1">
    <location>
        <begin position="166"/>
        <end position="320"/>
    </location>
</feature>
<protein>
    <submittedName>
        <fullName evidence="2">Filamentous hemagglutinin</fullName>
    </submittedName>
</protein>
<proteinExistence type="predicted"/>
<feature type="region of interest" description="Disordered" evidence="1">
    <location>
        <begin position="1"/>
        <end position="26"/>
    </location>
</feature>
<gene>
    <name evidence="2" type="ORF">KUDE01_031890</name>
</gene>
<organism evidence="2 3">
    <name type="scientific">Dissostichus eleginoides</name>
    <name type="common">Patagonian toothfish</name>
    <name type="synonym">Dissostichus amissus</name>
    <dbReference type="NCBI Taxonomy" id="100907"/>
    <lineage>
        <taxon>Eukaryota</taxon>
        <taxon>Metazoa</taxon>
        <taxon>Chordata</taxon>
        <taxon>Craniata</taxon>
        <taxon>Vertebrata</taxon>
        <taxon>Euteleostomi</taxon>
        <taxon>Actinopterygii</taxon>
        <taxon>Neopterygii</taxon>
        <taxon>Teleostei</taxon>
        <taxon>Neoteleostei</taxon>
        <taxon>Acanthomorphata</taxon>
        <taxon>Eupercaria</taxon>
        <taxon>Perciformes</taxon>
        <taxon>Notothenioidei</taxon>
        <taxon>Nototheniidae</taxon>
        <taxon>Dissostichus</taxon>
    </lineage>
</organism>
<reference evidence="2" key="1">
    <citation type="submission" date="2023-04" db="EMBL/GenBank/DDBJ databases">
        <title>Chromosome-level genome of Chaenocephalus aceratus.</title>
        <authorList>
            <person name="Park H."/>
        </authorList>
    </citation>
    <scope>NUCLEOTIDE SEQUENCE</scope>
    <source>
        <strain evidence="2">DE</strain>
        <tissue evidence="2">Muscle</tissue>
    </source>
</reference>
<dbReference type="AlphaFoldDB" id="A0AAD9B4C7"/>
<name>A0AAD9B4C7_DISEL</name>
<evidence type="ECO:0000313" key="3">
    <source>
        <dbReference type="Proteomes" id="UP001228049"/>
    </source>
</evidence>
<dbReference type="Proteomes" id="UP001228049">
    <property type="component" value="Unassembled WGS sequence"/>
</dbReference>
<comment type="caution">
    <text evidence="2">The sequence shown here is derived from an EMBL/GenBank/DDBJ whole genome shotgun (WGS) entry which is preliminary data.</text>
</comment>
<feature type="compositionally biased region" description="Low complexity" evidence="1">
    <location>
        <begin position="169"/>
        <end position="190"/>
    </location>
</feature>
<sequence length="320" mass="35655">MATSQHHDEEEEQGARPRRTHRVPGHLEDYVLAHPPRRLVPPTSEYIQSSYVDYQPGLNYQTSSPERRWTEMREDHETDRLRRMEQCVMDVQQQVRMLQSILQMSLEPGRPHAHQLRPGRAAGPPLLYSDIRRPAINTDEGRVDMPPPTPPTSMQSLPAVFHTLPPNVQPFSFQPPRQQQASLLSPSQAPVQLPPGFVSPGHQVPSPQMPVSAMHSPLVPRPGSAPAGLPYPPLLQQQQYREQQPPAHTTAWPSPPSPVVWQPASPQAHPNPIQDPRHGPAMIPSINSLPLGQPPVLQSQHPNQAAGQQYAFPHSPYASA</sequence>
<feature type="compositionally biased region" description="Polar residues" evidence="1">
    <location>
        <begin position="285"/>
        <end position="307"/>
    </location>
</feature>
<accession>A0AAD9B4C7</accession>
<feature type="compositionally biased region" description="Low complexity" evidence="1">
    <location>
        <begin position="234"/>
        <end position="247"/>
    </location>
</feature>
<keyword evidence="3" id="KW-1185">Reference proteome</keyword>